<accession>A0A2K8UBM4</accession>
<keyword evidence="3" id="KW-1185">Reference proteome</keyword>
<evidence type="ECO:0000256" key="1">
    <source>
        <dbReference type="SAM" id="MobiDB-lite"/>
    </source>
</evidence>
<organism evidence="2 3">
    <name type="scientific">Candidatus Thiodictyon syntrophicum</name>
    <dbReference type="NCBI Taxonomy" id="1166950"/>
    <lineage>
        <taxon>Bacteria</taxon>
        <taxon>Pseudomonadati</taxon>
        <taxon>Pseudomonadota</taxon>
        <taxon>Gammaproteobacteria</taxon>
        <taxon>Chromatiales</taxon>
        <taxon>Chromatiaceae</taxon>
        <taxon>Thiodictyon</taxon>
    </lineage>
</organism>
<evidence type="ECO:0000313" key="3">
    <source>
        <dbReference type="Proteomes" id="UP000232638"/>
    </source>
</evidence>
<proteinExistence type="predicted"/>
<evidence type="ECO:0000313" key="2">
    <source>
        <dbReference type="EMBL" id="AUB82992.1"/>
    </source>
</evidence>
<protein>
    <submittedName>
        <fullName evidence="2">Uncharacterized protein</fullName>
    </submittedName>
</protein>
<dbReference type="Proteomes" id="UP000232638">
    <property type="component" value="Chromosome"/>
</dbReference>
<name>A0A2K8UBM4_9GAMM</name>
<dbReference type="KEGG" id="tsy:THSYN_19935"/>
<reference evidence="2 3" key="1">
    <citation type="submission" date="2017-03" db="EMBL/GenBank/DDBJ databases">
        <title>Complete genome sequence of Candidatus 'Thiodictyon syntrophicum' sp. nov. strain Cad16T, a photolithoautotroph purple sulfur bacterium isolated from an alpine meromictic lake.</title>
        <authorList>
            <person name="Luedin S.M."/>
            <person name="Pothier J.F."/>
            <person name="Danza F."/>
            <person name="Storelli N."/>
            <person name="Wittwer M."/>
            <person name="Tonolla M."/>
        </authorList>
    </citation>
    <scope>NUCLEOTIDE SEQUENCE [LARGE SCALE GENOMIC DNA]</scope>
    <source>
        <strain evidence="2 3">Cad16T</strain>
    </source>
</reference>
<gene>
    <name evidence="2" type="ORF">THSYN_19935</name>
</gene>
<dbReference type="EMBL" id="CP020370">
    <property type="protein sequence ID" value="AUB82992.1"/>
    <property type="molecule type" value="Genomic_DNA"/>
</dbReference>
<sequence length="82" mass="8758">MQLSVRMDDAADSGQHRPCPQPERATDMQTFTFDCDVDAHRGVVLRLPSSVLPGRHRLAVSVDPADAAGAWTAGPAITPTMS</sequence>
<feature type="region of interest" description="Disordered" evidence="1">
    <location>
        <begin position="1"/>
        <end position="25"/>
    </location>
</feature>
<dbReference type="AlphaFoldDB" id="A0A2K8UBM4"/>